<evidence type="ECO:0000313" key="2">
    <source>
        <dbReference type="EMBL" id="CAG7876624.1"/>
    </source>
</evidence>
<dbReference type="AlphaFoldDB" id="A0A8D9DMN0"/>
<feature type="compositionally biased region" description="Polar residues" evidence="1">
    <location>
        <begin position="30"/>
        <end position="40"/>
    </location>
</feature>
<accession>A0A8D9DMN0</accession>
<feature type="non-terminal residue" evidence="2">
    <location>
        <position position="1"/>
    </location>
</feature>
<gene>
    <name evidence="2" type="ORF">BRAPAZ1V2_A05P31450.2</name>
</gene>
<dbReference type="Proteomes" id="UP000694005">
    <property type="component" value="Chromosome A05"/>
</dbReference>
<proteinExistence type="predicted"/>
<feature type="region of interest" description="Disordered" evidence="1">
    <location>
        <begin position="1"/>
        <end position="60"/>
    </location>
</feature>
<sequence length="101" mass="11316">HASSREPTIFLQSQQGDTTDHRRRRKQTRNKSCNQNSLPNAQAEKSKTGGSTESTKIFNPYNQSYSSKLRACATYIFIDSCKLEDATTQPSGREETVGDLD</sequence>
<dbReference type="Gramene" id="A05p31450.2_BraZ1">
    <property type="protein sequence ID" value="A05p31450.2_BraZ1.CDS.1"/>
    <property type="gene ID" value="A05g31450.2_BraZ1"/>
</dbReference>
<name>A0A8D9DMN0_BRACM</name>
<organism evidence="2 3">
    <name type="scientific">Brassica campestris</name>
    <name type="common">Field mustard</name>
    <dbReference type="NCBI Taxonomy" id="3711"/>
    <lineage>
        <taxon>Eukaryota</taxon>
        <taxon>Viridiplantae</taxon>
        <taxon>Streptophyta</taxon>
        <taxon>Embryophyta</taxon>
        <taxon>Tracheophyta</taxon>
        <taxon>Spermatophyta</taxon>
        <taxon>Magnoliopsida</taxon>
        <taxon>eudicotyledons</taxon>
        <taxon>Gunneridae</taxon>
        <taxon>Pentapetalae</taxon>
        <taxon>rosids</taxon>
        <taxon>malvids</taxon>
        <taxon>Brassicales</taxon>
        <taxon>Brassicaceae</taxon>
        <taxon>Brassiceae</taxon>
        <taxon>Brassica</taxon>
    </lineage>
</organism>
<evidence type="ECO:0000256" key="1">
    <source>
        <dbReference type="SAM" id="MobiDB-lite"/>
    </source>
</evidence>
<reference evidence="2 3" key="1">
    <citation type="submission" date="2021-07" db="EMBL/GenBank/DDBJ databases">
        <authorList>
            <consortium name="Genoscope - CEA"/>
            <person name="William W."/>
        </authorList>
    </citation>
    <scope>NUCLEOTIDE SEQUENCE [LARGE SCALE GENOMIC DNA]</scope>
</reference>
<protein>
    <submittedName>
        <fullName evidence="2">Uncharacterized protein</fullName>
    </submittedName>
</protein>
<feature type="compositionally biased region" description="Polar residues" evidence="1">
    <location>
        <begin position="48"/>
        <end position="60"/>
    </location>
</feature>
<evidence type="ECO:0000313" key="3">
    <source>
        <dbReference type="Proteomes" id="UP000694005"/>
    </source>
</evidence>
<feature type="compositionally biased region" description="Polar residues" evidence="1">
    <location>
        <begin position="1"/>
        <end position="17"/>
    </location>
</feature>
<dbReference type="EMBL" id="LS974621">
    <property type="protein sequence ID" value="CAG7876624.1"/>
    <property type="molecule type" value="Genomic_DNA"/>
</dbReference>